<comment type="similarity">
    <text evidence="7 8">Belongs to the SelA family.</text>
</comment>
<dbReference type="SUPFAM" id="SSF53383">
    <property type="entry name" value="PLP-dependent transferases"/>
    <property type="match status" value="1"/>
</dbReference>
<dbReference type="Pfam" id="PF12390">
    <property type="entry name" value="Se-cys_synth_N"/>
    <property type="match status" value="1"/>
</dbReference>
<evidence type="ECO:0000256" key="6">
    <source>
        <dbReference type="ARBA" id="ARBA00023266"/>
    </source>
</evidence>
<evidence type="ECO:0000256" key="4">
    <source>
        <dbReference type="ARBA" id="ARBA00022898"/>
    </source>
</evidence>
<keyword evidence="6 8" id="KW-0711">Selenium</keyword>
<evidence type="ECO:0000256" key="9">
    <source>
        <dbReference type="PIRSR" id="PIRSR618319-50"/>
    </source>
</evidence>
<comment type="pathway">
    <text evidence="8">Aminoacyl-tRNA biosynthesis; selenocysteinyl-tRNA(Sec) biosynthesis; selenocysteinyl-tRNA(Sec) from L-seryl-tRNA(Sec) (bacterial route): step 1/1.</text>
</comment>
<dbReference type="InterPro" id="IPR015421">
    <property type="entry name" value="PyrdxlP-dep_Trfase_major"/>
</dbReference>
<dbReference type="GO" id="GO:0001514">
    <property type="term" value="P:selenocysteine incorporation"/>
    <property type="evidence" value="ECO:0007669"/>
    <property type="project" value="UniProtKB-UniRule"/>
</dbReference>
<feature type="modified residue" description="N6-(pyridoxal phosphate)lysine" evidence="8 9">
    <location>
        <position position="321"/>
    </location>
</feature>
<evidence type="ECO:0000256" key="2">
    <source>
        <dbReference type="ARBA" id="ARBA00022490"/>
    </source>
</evidence>
<proteinExistence type="inferred from homology"/>
<evidence type="ECO:0000256" key="1">
    <source>
        <dbReference type="ARBA" id="ARBA00001933"/>
    </source>
</evidence>
<dbReference type="InterPro" id="IPR015424">
    <property type="entry name" value="PyrdxlP-dep_Trfase"/>
</dbReference>
<sequence>MAQDPRPHTGSPVRQDPARDADDPRRRIPRTDALLALPQVAAAAASLGEGVIKGLIRATQDRARTGAIAPEAVETELLIALGTQRTSSLTPVLNATGVLVHTNLGRAPLSEAARAALADAAGYTDLEFDLVSGARSRRGAGARASLLAACPAAEDALVVNNGAAALMLATTAYAQDASVLISRGEFVEIGAGFRLSDLIESAGVVLTEVGTTNRTHLADYSREFERSDASADAGGVAYLRAVASPPIGAVLKVHRSNFRIDGFTAESSIADLAALCHERDVPLIVDLGSGLLEPESLLPDEPDAATALAAGADVVIASGDKLLGGPQAGILLGRADVIATLSRHPMARAVRADKLTLAALEATLAAGEPPVHEALHLAPEVLRLRTERLAAVVDAQMAARRERMRSGTGAPEREADGATAHVVQHAGRVGGGGGTGVDLPGWALAVPEAAAAPLRTGVPAIVGRVHEGRCLIDLRCVPEGRDGDIALAVVDVLAALTPEQDPR</sequence>
<reference evidence="13" key="1">
    <citation type="submission" date="2017-03" db="EMBL/GenBank/DDBJ databases">
        <authorList>
            <person name="Monnet C."/>
        </authorList>
    </citation>
    <scope>NUCLEOTIDE SEQUENCE [LARGE SCALE GENOMIC DNA]</scope>
    <source>
        <strain evidence="13">SJ5-8</strain>
    </source>
</reference>
<keyword evidence="3 8" id="KW-0808">Transferase</keyword>
<dbReference type="EC" id="2.9.1.1" evidence="8"/>
<feature type="region of interest" description="Disordered" evidence="10">
    <location>
        <begin position="1"/>
        <end position="26"/>
    </location>
</feature>
<dbReference type="UniPathway" id="UPA00906">
    <property type="reaction ID" value="UER00896"/>
</dbReference>
<evidence type="ECO:0000256" key="10">
    <source>
        <dbReference type="SAM" id="MobiDB-lite"/>
    </source>
</evidence>
<dbReference type="HAMAP" id="MF_00423">
    <property type="entry name" value="SelA"/>
    <property type="match status" value="1"/>
</dbReference>
<dbReference type="Proteomes" id="UP000234462">
    <property type="component" value="Unassembled WGS sequence"/>
</dbReference>
<dbReference type="InterPro" id="IPR018319">
    <property type="entry name" value="SelA-like"/>
</dbReference>
<evidence type="ECO:0000256" key="7">
    <source>
        <dbReference type="ARBA" id="ARBA00044507"/>
    </source>
</evidence>
<name>A0A2H1L856_9MICO</name>
<dbReference type="EMBL" id="FXZM01000016">
    <property type="protein sequence ID" value="SMY13084.1"/>
    <property type="molecule type" value="Genomic_DNA"/>
</dbReference>
<dbReference type="AlphaFoldDB" id="A0A2H1L856"/>
<dbReference type="OrthoDB" id="9787096at2"/>
<keyword evidence="5 8" id="KW-0648">Protein biosynthesis</keyword>
<dbReference type="InterPro" id="IPR025862">
    <property type="entry name" value="SelA_trans_N_dom"/>
</dbReference>
<comment type="cofactor">
    <cofactor evidence="1 8 9">
        <name>pyridoxal 5'-phosphate</name>
        <dbReference type="ChEBI" id="CHEBI:597326"/>
    </cofactor>
</comment>
<dbReference type="PANTHER" id="PTHR32328:SF0">
    <property type="entry name" value="L-SERYL-TRNA(SEC) SELENIUM TRANSFERASE"/>
    <property type="match status" value="1"/>
</dbReference>
<feature type="domain" description="L-seryl-tRNA selenium transferase N-terminal" evidence="11">
    <location>
        <begin position="25"/>
        <end position="64"/>
    </location>
</feature>
<dbReference type="RefSeq" id="WP_101589994.1">
    <property type="nucleotide sequence ID" value="NZ_FXZM01000016.1"/>
</dbReference>
<comment type="function">
    <text evidence="8">Converts seryl-tRNA(Sec) to selenocysteinyl-tRNA(Sec) required for selenoprotein biosynthesis.</text>
</comment>
<protein>
    <recommendedName>
        <fullName evidence="8">L-seryl-tRNA(Sec) selenium transferase</fullName>
        <ecNumber evidence="8">2.9.1.1</ecNumber>
    </recommendedName>
    <alternativeName>
        <fullName evidence="8">Selenocysteine synthase</fullName>
        <shortName evidence="8">Sec synthase</shortName>
    </alternativeName>
    <alternativeName>
        <fullName evidence="8">Selenocysteinyl-tRNA(Sec) synthase</fullName>
    </alternativeName>
</protein>
<evidence type="ECO:0000256" key="5">
    <source>
        <dbReference type="ARBA" id="ARBA00022917"/>
    </source>
</evidence>
<dbReference type="InterPro" id="IPR004534">
    <property type="entry name" value="SelA_trans"/>
</dbReference>
<comment type="catalytic activity">
    <reaction evidence="8">
        <text>L-seryl-tRNA(Sec) + selenophosphate + H(+) = L-selenocysteinyl-tRNA(Sec) + phosphate</text>
        <dbReference type="Rhea" id="RHEA:22728"/>
        <dbReference type="Rhea" id="RHEA-COMP:9742"/>
        <dbReference type="Rhea" id="RHEA-COMP:9743"/>
        <dbReference type="ChEBI" id="CHEBI:15378"/>
        <dbReference type="ChEBI" id="CHEBI:16144"/>
        <dbReference type="ChEBI" id="CHEBI:43474"/>
        <dbReference type="ChEBI" id="CHEBI:78533"/>
        <dbReference type="ChEBI" id="CHEBI:78573"/>
        <dbReference type="EC" id="2.9.1.1"/>
    </reaction>
</comment>
<dbReference type="GO" id="GO:0005737">
    <property type="term" value="C:cytoplasm"/>
    <property type="evidence" value="ECO:0007669"/>
    <property type="project" value="UniProtKB-SubCell"/>
</dbReference>
<organism evidence="12 13">
    <name type="scientific">Brevibacterium jeotgali</name>
    <dbReference type="NCBI Taxonomy" id="1262550"/>
    <lineage>
        <taxon>Bacteria</taxon>
        <taxon>Bacillati</taxon>
        <taxon>Actinomycetota</taxon>
        <taxon>Actinomycetes</taxon>
        <taxon>Micrococcales</taxon>
        <taxon>Brevibacteriaceae</taxon>
        <taxon>Brevibacterium</taxon>
    </lineage>
</organism>
<keyword evidence="4 8" id="KW-0663">Pyridoxal phosphate</keyword>
<keyword evidence="13" id="KW-1185">Reference proteome</keyword>
<evidence type="ECO:0000313" key="12">
    <source>
        <dbReference type="EMBL" id="SMY13084.1"/>
    </source>
</evidence>
<dbReference type="Gene3D" id="3.90.1150.180">
    <property type="match status" value="1"/>
</dbReference>
<evidence type="ECO:0000313" key="13">
    <source>
        <dbReference type="Proteomes" id="UP000234462"/>
    </source>
</evidence>
<evidence type="ECO:0000259" key="11">
    <source>
        <dbReference type="Pfam" id="PF12390"/>
    </source>
</evidence>
<keyword evidence="2 8" id="KW-0963">Cytoplasm</keyword>
<accession>A0A2H1L856</accession>
<evidence type="ECO:0000256" key="3">
    <source>
        <dbReference type="ARBA" id="ARBA00022679"/>
    </source>
</evidence>
<dbReference type="GO" id="GO:0001717">
    <property type="term" value="P:conversion of seryl-tRNAsec to selenocys-tRNAsec"/>
    <property type="evidence" value="ECO:0007669"/>
    <property type="project" value="UniProtKB-UniRule"/>
</dbReference>
<feature type="compositionally biased region" description="Basic and acidic residues" evidence="10">
    <location>
        <begin position="16"/>
        <end position="26"/>
    </location>
</feature>
<dbReference type="Gene3D" id="3.40.640.10">
    <property type="entry name" value="Type I PLP-dependent aspartate aminotransferase-like (Major domain)"/>
    <property type="match status" value="1"/>
</dbReference>
<comment type="subcellular location">
    <subcellularLocation>
        <location evidence="8">Cytoplasm</location>
    </subcellularLocation>
</comment>
<evidence type="ECO:0000256" key="8">
    <source>
        <dbReference type="HAMAP-Rule" id="MF_00423"/>
    </source>
</evidence>
<gene>
    <name evidence="8" type="primary">selA</name>
    <name evidence="12" type="ORF">BJEO58_02692</name>
</gene>
<dbReference type="GO" id="GO:0004125">
    <property type="term" value="F:L-seryl-tRNA(Sec) selenium transferase activity"/>
    <property type="evidence" value="ECO:0007669"/>
    <property type="project" value="UniProtKB-UniRule"/>
</dbReference>
<dbReference type="PANTHER" id="PTHR32328">
    <property type="entry name" value="L-SERYL-TRNA(SEC) SELENIUM TRANSFERASE"/>
    <property type="match status" value="1"/>
</dbReference>
<dbReference type="Pfam" id="PF03841">
    <property type="entry name" value="SelA"/>
    <property type="match status" value="2"/>
</dbReference>